<sequence>MRKGRLKRGVVVFTLTVGQFITLLNTCHQPLSKTHLFSFLPG</sequence>
<dbReference type="AlphaFoldDB" id="A0A0F6BB96"/>
<dbReference type="HOGENOM" id="CLU_3257561_0_0_6"/>
<reference evidence="1 2" key="1">
    <citation type="journal article" date="2010" name="J. Bacteriol.">
        <title>Short-term signatures of evolutionary change in the Salmonella enterica serovar typhimurium 14028 genome.</title>
        <authorList>
            <person name="Jarvik T."/>
            <person name="Smillie C."/>
            <person name="Groisman E.A."/>
            <person name="Ochman H."/>
        </authorList>
    </citation>
    <scope>NUCLEOTIDE SEQUENCE [LARGE SCALE GENOMIC DNA]</scope>
    <source>
        <strain evidence="2">14028s / SGSC 2262</strain>
    </source>
</reference>
<dbReference type="EMBL" id="CP001363">
    <property type="protein sequence ID" value="ACY91799.1"/>
    <property type="molecule type" value="Genomic_DNA"/>
</dbReference>
<organism evidence="1 2">
    <name type="scientific">Salmonella typhimurium (strain 14028s / SGSC 2262)</name>
    <dbReference type="NCBI Taxonomy" id="588858"/>
    <lineage>
        <taxon>Bacteria</taxon>
        <taxon>Pseudomonadati</taxon>
        <taxon>Pseudomonadota</taxon>
        <taxon>Gammaproteobacteria</taxon>
        <taxon>Enterobacterales</taxon>
        <taxon>Enterobacteriaceae</taxon>
        <taxon>Salmonella</taxon>
    </lineage>
</organism>
<proteinExistence type="predicted"/>
<keyword evidence="2" id="KW-1185">Reference proteome</keyword>
<accession>A0A0F6BB96</accession>
<protein>
    <submittedName>
        <fullName evidence="1">Uncharacterized protein</fullName>
    </submittedName>
</protein>
<evidence type="ECO:0000313" key="1">
    <source>
        <dbReference type="EMBL" id="ACY91799.1"/>
    </source>
</evidence>
<name>A0A0F6BB96_SALT1</name>
<gene>
    <name evidence="1" type="ordered locus">STM14_5468</name>
</gene>
<dbReference type="KEGG" id="seo:STM14_5468"/>
<dbReference type="Proteomes" id="UP000002695">
    <property type="component" value="Chromosome"/>
</dbReference>
<evidence type="ECO:0000313" key="2">
    <source>
        <dbReference type="Proteomes" id="UP000002695"/>
    </source>
</evidence>